<keyword evidence="3" id="KW-0378">Hydrolase</keyword>
<dbReference type="Gene3D" id="3.40.630.10">
    <property type="entry name" value="Zn peptidases"/>
    <property type="match status" value="1"/>
</dbReference>
<dbReference type="OMA" id="THWAYQK"/>
<dbReference type="GO" id="GO:0008233">
    <property type="term" value="F:peptidase activity"/>
    <property type="evidence" value="ECO:0007669"/>
    <property type="project" value="UniProtKB-KW"/>
</dbReference>
<evidence type="ECO:0000256" key="1">
    <source>
        <dbReference type="ARBA" id="ARBA00022679"/>
    </source>
</evidence>
<name>A0A0B1PB81_UNCNE</name>
<dbReference type="SUPFAM" id="SSF53187">
    <property type="entry name" value="Zn-dependent exopeptidases"/>
    <property type="match status" value="1"/>
</dbReference>
<protein>
    <recommendedName>
        <fullName evidence="3">Peptide hydrolase</fullName>
        <ecNumber evidence="3">3.4.-.-</ecNumber>
    </recommendedName>
</protein>
<evidence type="ECO:0000256" key="2">
    <source>
        <dbReference type="ARBA" id="ARBA00023315"/>
    </source>
</evidence>
<accession>A0A0B1PB81</accession>
<organism evidence="5 6">
    <name type="scientific">Uncinula necator</name>
    <name type="common">Grape powdery mildew</name>
    <dbReference type="NCBI Taxonomy" id="52586"/>
    <lineage>
        <taxon>Eukaryota</taxon>
        <taxon>Fungi</taxon>
        <taxon>Dikarya</taxon>
        <taxon>Ascomycota</taxon>
        <taxon>Pezizomycotina</taxon>
        <taxon>Leotiomycetes</taxon>
        <taxon>Erysiphales</taxon>
        <taxon>Erysiphaceae</taxon>
        <taxon>Erysiphe</taxon>
    </lineage>
</organism>
<dbReference type="PANTHER" id="PTHR12283">
    <property type="entry name" value="GLUTAMINYL-PEPTIDE CYCLOTRANSFERASE"/>
    <property type="match status" value="1"/>
</dbReference>
<feature type="chain" id="PRO_5005109803" description="Peptide hydrolase" evidence="3">
    <location>
        <begin position="22"/>
        <end position="376"/>
    </location>
</feature>
<dbReference type="EMBL" id="JNVN01000995">
    <property type="protein sequence ID" value="KHJ34201.1"/>
    <property type="molecule type" value="Genomic_DNA"/>
</dbReference>
<gene>
    <name evidence="5" type="ORF">EV44_g0472</name>
</gene>
<evidence type="ECO:0000313" key="5">
    <source>
        <dbReference type="EMBL" id="KHJ34201.1"/>
    </source>
</evidence>
<dbReference type="STRING" id="52586.A0A0B1PB81"/>
<dbReference type="EC" id="3.4.-.-" evidence="3"/>
<dbReference type="GO" id="GO:0016603">
    <property type="term" value="F:glutaminyl-peptide cyclotransferase activity"/>
    <property type="evidence" value="ECO:0007669"/>
    <property type="project" value="InterPro"/>
</dbReference>
<dbReference type="PANTHER" id="PTHR12283:SF6">
    <property type="entry name" value="GLUTAMINYL-PEPTIDE CYCLOTRANSFERASE-RELATED"/>
    <property type="match status" value="1"/>
</dbReference>
<feature type="domain" description="Peptidase M28" evidence="4">
    <location>
        <begin position="117"/>
        <end position="343"/>
    </location>
</feature>
<evidence type="ECO:0000259" key="4">
    <source>
        <dbReference type="Pfam" id="PF04389"/>
    </source>
</evidence>
<comment type="similarity">
    <text evidence="3">Belongs to the peptidase M28 family.</text>
</comment>
<sequence length="376" mass="42147">MMTLLPLILLGFYTTVVKTYASFSDETIKNIPLPGEDFNIKTGKILAPILIPRVSGTDGSAIVQRHFIDWFSSNLPDWRIEYQNSTSTTPISGNKLVPFVNIIFTRDPPWANPGDVGRLVLAAHYDSKYDPPGFIGAIDSAAPCAILMHAVKSIDKALTQKWAASETDGFKGLGEEHGIQILLLDGEESFLRWTDTDSLYGSRSLAEAWEKTSNAALSVYHNPLDSISLLVLLDLLGAPNTIIPSYFETTHWAYKKIAGIEARMRTLGLLRLKPSTNLIFPDSAKTYFPPGFMIQDDHIPFMARGVDILHIIPSNFPPVWHTLEDTGENLDMPTVEDLAKIMTIFVGEWMELEGYFPIQTHMEWKKNELNEVFFKL</sequence>
<dbReference type="AlphaFoldDB" id="A0A0B1PB81"/>
<dbReference type="InterPro" id="IPR037457">
    <property type="entry name" value="M28_QC"/>
</dbReference>
<keyword evidence="1 5" id="KW-0808">Transferase</keyword>
<feature type="signal peptide" evidence="3">
    <location>
        <begin position="1"/>
        <end position="21"/>
    </location>
</feature>
<dbReference type="HOGENOM" id="CLU_045003_0_0_1"/>
<dbReference type="GO" id="GO:0006508">
    <property type="term" value="P:proteolysis"/>
    <property type="evidence" value="ECO:0007669"/>
    <property type="project" value="UniProtKB-KW"/>
</dbReference>
<keyword evidence="6" id="KW-1185">Reference proteome</keyword>
<dbReference type="GO" id="GO:0008270">
    <property type="term" value="F:zinc ion binding"/>
    <property type="evidence" value="ECO:0007669"/>
    <property type="project" value="TreeGrafter"/>
</dbReference>
<reference evidence="5 6" key="1">
    <citation type="journal article" date="2014" name="BMC Genomics">
        <title>Adaptive genomic structural variation in the grape powdery mildew pathogen, Erysiphe necator.</title>
        <authorList>
            <person name="Jones L."/>
            <person name="Riaz S."/>
            <person name="Morales-Cruz A."/>
            <person name="Amrine K.C."/>
            <person name="McGuire B."/>
            <person name="Gubler W.D."/>
            <person name="Walker M.A."/>
            <person name="Cantu D."/>
        </authorList>
    </citation>
    <scope>NUCLEOTIDE SEQUENCE [LARGE SCALE GENOMIC DNA]</scope>
    <source>
        <strain evidence="6">c</strain>
    </source>
</reference>
<dbReference type="InterPro" id="IPR040234">
    <property type="entry name" value="QC/QCL"/>
</dbReference>
<evidence type="ECO:0000256" key="3">
    <source>
        <dbReference type="RuleBase" id="RU361240"/>
    </source>
</evidence>
<dbReference type="Proteomes" id="UP000030854">
    <property type="component" value="Unassembled WGS sequence"/>
</dbReference>
<keyword evidence="3" id="KW-0479">Metal-binding</keyword>
<keyword evidence="3" id="KW-0862">Zinc</keyword>
<keyword evidence="3" id="KW-0645">Protease</keyword>
<keyword evidence="2" id="KW-0012">Acyltransferase</keyword>
<proteinExistence type="inferred from homology"/>
<keyword evidence="3" id="KW-0732">Signal</keyword>
<dbReference type="Pfam" id="PF04389">
    <property type="entry name" value="Peptidase_M28"/>
    <property type="match status" value="1"/>
</dbReference>
<dbReference type="InterPro" id="IPR007484">
    <property type="entry name" value="Peptidase_M28"/>
</dbReference>
<dbReference type="CDD" id="cd03880">
    <property type="entry name" value="M28_QC_like"/>
    <property type="match status" value="1"/>
</dbReference>
<comment type="caution">
    <text evidence="5">The sequence shown here is derived from an EMBL/GenBank/DDBJ whole genome shotgun (WGS) entry which is preliminary data.</text>
</comment>
<evidence type="ECO:0000313" key="6">
    <source>
        <dbReference type="Proteomes" id="UP000030854"/>
    </source>
</evidence>